<reference evidence="2 3" key="1">
    <citation type="journal article" date="2010" name="Stand. Genomic Sci.">
        <title>Complete genome sequence of Conexibacter woesei type strain (ID131577).</title>
        <authorList>
            <person name="Pukall R."/>
            <person name="Lapidus A."/>
            <person name="Glavina Del Rio T."/>
            <person name="Copeland A."/>
            <person name="Tice H."/>
            <person name="Cheng J.-F."/>
            <person name="Lucas S."/>
            <person name="Chen F."/>
            <person name="Nolan M."/>
            <person name="Bruce D."/>
            <person name="Goodwin L."/>
            <person name="Pitluck S."/>
            <person name="Mavromatis K."/>
            <person name="Ivanova N."/>
            <person name="Ovchinnikova G."/>
            <person name="Pati A."/>
            <person name="Chen A."/>
            <person name="Palaniappan K."/>
            <person name="Land M."/>
            <person name="Hauser L."/>
            <person name="Chang Y.-J."/>
            <person name="Jeffries C.D."/>
            <person name="Chain P."/>
            <person name="Meincke L."/>
            <person name="Sims D."/>
            <person name="Brettin T."/>
            <person name="Detter J.C."/>
            <person name="Rohde M."/>
            <person name="Goeker M."/>
            <person name="Bristow J."/>
            <person name="Eisen J.A."/>
            <person name="Markowitz V."/>
            <person name="Kyrpides N.C."/>
            <person name="Klenk H.-P."/>
            <person name="Hugenholtz P."/>
        </authorList>
    </citation>
    <scope>NUCLEOTIDE SEQUENCE [LARGE SCALE GENOMIC DNA]</scope>
    <source>
        <strain evidence="3">DSM 14684 / CIP 108061 / JCM 11494 / NBRC 100937 / ID131577</strain>
    </source>
</reference>
<reference evidence="3" key="2">
    <citation type="submission" date="2010-01" db="EMBL/GenBank/DDBJ databases">
        <title>The complete genome of Conexibacter woesei DSM 14684.</title>
        <authorList>
            <consortium name="US DOE Joint Genome Institute (JGI-PGF)"/>
            <person name="Lucas S."/>
            <person name="Copeland A."/>
            <person name="Lapidus A."/>
            <person name="Glavina del Rio T."/>
            <person name="Dalin E."/>
            <person name="Tice H."/>
            <person name="Bruce D."/>
            <person name="Goodwin L."/>
            <person name="Pitluck S."/>
            <person name="Kyrpides N."/>
            <person name="Mavromatis K."/>
            <person name="Ivanova N."/>
            <person name="Mikhailova N."/>
            <person name="Chertkov O."/>
            <person name="Brettin T."/>
            <person name="Detter J.C."/>
            <person name="Han C."/>
            <person name="Larimer F."/>
            <person name="Land M."/>
            <person name="Hauser L."/>
            <person name="Markowitz V."/>
            <person name="Cheng J.-F."/>
            <person name="Hugenholtz P."/>
            <person name="Woyke T."/>
            <person name="Wu D."/>
            <person name="Pukall R."/>
            <person name="Steenblock K."/>
            <person name="Schneider S."/>
            <person name="Klenk H.-P."/>
            <person name="Eisen J.A."/>
        </authorList>
    </citation>
    <scope>NUCLEOTIDE SEQUENCE [LARGE SCALE GENOMIC DNA]</scope>
    <source>
        <strain evidence="3">DSM 14684 / CIP 108061 / JCM 11494 / NBRC 100937 / ID131577</strain>
    </source>
</reference>
<dbReference type="eggNOG" id="COG2102">
    <property type="taxonomic scope" value="Bacteria"/>
</dbReference>
<organism evidence="2 3">
    <name type="scientific">Conexibacter woesei (strain DSM 14684 / CCUG 47730 / CIP 108061 / JCM 11494 / NBRC 100937 / ID131577)</name>
    <dbReference type="NCBI Taxonomy" id="469383"/>
    <lineage>
        <taxon>Bacteria</taxon>
        <taxon>Bacillati</taxon>
        <taxon>Actinomycetota</taxon>
        <taxon>Thermoleophilia</taxon>
        <taxon>Solirubrobacterales</taxon>
        <taxon>Conexibacteraceae</taxon>
        <taxon>Conexibacter</taxon>
    </lineage>
</organism>
<dbReference type="STRING" id="469383.Cwoe_4520"/>
<feature type="domain" description="Diphthamide synthase" evidence="1">
    <location>
        <begin position="1"/>
        <end position="202"/>
    </location>
</feature>
<protein>
    <recommendedName>
        <fullName evidence="1">Diphthamide synthase domain-containing protein</fullName>
    </recommendedName>
</protein>
<dbReference type="InterPro" id="IPR014729">
    <property type="entry name" value="Rossmann-like_a/b/a_fold"/>
</dbReference>
<evidence type="ECO:0000259" key="1">
    <source>
        <dbReference type="Pfam" id="PF01902"/>
    </source>
</evidence>
<evidence type="ECO:0000313" key="3">
    <source>
        <dbReference type="Proteomes" id="UP000008229"/>
    </source>
</evidence>
<dbReference type="OrthoDB" id="3572539at2"/>
<proteinExistence type="predicted"/>
<evidence type="ECO:0000313" key="2">
    <source>
        <dbReference type="EMBL" id="ADB52933.1"/>
    </source>
</evidence>
<accession>D3F839</accession>
<gene>
    <name evidence="2" type="ordered locus">Cwoe_4520</name>
</gene>
<name>D3F839_CONWI</name>
<keyword evidence="3" id="KW-1185">Reference proteome</keyword>
<dbReference type="InterPro" id="IPR002761">
    <property type="entry name" value="Diphthami_syn_dom"/>
</dbReference>
<dbReference type="HOGENOM" id="CLU_010289_1_1_11"/>
<dbReference type="SUPFAM" id="SSF52402">
    <property type="entry name" value="Adenine nucleotide alpha hydrolases-like"/>
    <property type="match status" value="1"/>
</dbReference>
<dbReference type="RefSeq" id="WP_012935984.1">
    <property type="nucleotide sequence ID" value="NC_013739.1"/>
</dbReference>
<dbReference type="KEGG" id="cwo:Cwoe_4520"/>
<dbReference type="EMBL" id="CP001854">
    <property type="protein sequence ID" value="ADB52933.1"/>
    <property type="molecule type" value="Genomic_DNA"/>
</dbReference>
<dbReference type="Gene3D" id="3.40.50.620">
    <property type="entry name" value="HUPs"/>
    <property type="match status" value="1"/>
</dbReference>
<dbReference type="Proteomes" id="UP000008229">
    <property type="component" value="Chromosome"/>
</dbReference>
<dbReference type="Gene3D" id="3.90.1490.10">
    <property type="entry name" value="putative n-type atp pyrophosphatase, domain 2"/>
    <property type="match status" value="1"/>
</dbReference>
<sequence>MRLALAWSGGKDSALALWTLRQQGIEPDALLTTVTEGVERISIHGVRRELLLRQAAATGLPLVEVRLPLPCPNDVYEQRMTDALGAPPLDAVDSVAFGDLFLADVREYREQRLAAATPPRQAVFPLWGRDTAALAREFVAAGFAATIATVDPRVLDRSFAGRAYDAALLADLPAAVDPCGERGEFHTFVHAGPVFDAPIPVTTGITVERDGFVYADLLPAVTVR</sequence>
<dbReference type="Pfam" id="PF01902">
    <property type="entry name" value="Diphthami_syn_2"/>
    <property type="match status" value="1"/>
</dbReference>
<dbReference type="AlphaFoldDB" id="D3F839"/>